<dbReference type="AlphaFoldDB" id="A0A0W8FQN7"/>
<gene>
    <name evidence="2" type="ORF">ASZ90_006908</name>
</gene>
<dbReference type="PANTHER" id="PTHR34009:SF2">
    <property type="entry name" value="PROTEIN STAR"/>
    <property type="match status" value="1"/>
</dbReference>
<dbReference type="Pfam" id="PF05050">
    <property type="entry name" value="Methyltransf_21"/>
    <property type="match status" value="1"/>
</dbReference>
<comment type="caution">
    <text evidence="2">The sequence shown here is derived from an EMBL/GenBank/DDBJ whole genome shotgun (WGS) entry which is preliminary data.</text>
</comment>
<dbReference type="GO" id="GO:0031902">
    <property type="term" value="C:late endosome membrane"/>
    <property type="evidence" value="ECO:0007669"/>
    <property type="project" value="TreeGrafter"/>
</dbReference>
<dbReference type="GO" id="GO:0016197">
    <property type="term" value="P:endosomal transport"/>
    <property type="evidence" value="ECO:0007669"/>
    <property type="project" value="TreeGrafter"/>
</dbReference>
<reference evidence="2" key="1">
    <citation type="journal article" date="2015" name="Proc. Natl. Acad. Sci. U.S.A.">
        <title>Networks of energetic and metabolic interactions define dynamics in microbial communities.</title>
        <authorList>
            <person name="Embree M."/>
            <person name="Liu J.K."/>
            <person name="Al-Bassam M.M."/>
            <person name="Zengler K."/>
        </authorList>
    </citation>
    <scope>NUCLEOTIDE SEQUENCE</scope>
</reference>
<sequence length="239" mass="27922">MKITKSITKLINTAIYPFFERKSLHVSQAGQDFWVYGEVFNEMRNGYFIDIGAHDGIYLSNTFILERKYDWKGICVEANPSSFKLLKKNRRAICVNACLDGTEGFADFARRGLMGGIIAPDKFNKDGDSCDVVRVKTQTLNNLFREMDVPHEIDYFSIDIEGAEESVLKGFNFKDYLFKCITIEHPTNTLKKIFTENGYILIKEIPFFECFYVHESFFGQYCTNLFDFYNKKYLTMRWK</sequence>
<dbReference type="PANTHER" id="PTHR34009">
    <property type="entry name" value="PROTEIN STAR"/>
    <property type="match status" value="1"/>
</dbReference>
<dbReference type="GO" id="GO:0006888">
    <property type="term" value="P:endoplasmic reticulum to Golgi vesicle-mediated transport"/>
    <property type="evidence" value="ECO:0007669"/>
    <property type="project" value="TreeGrafter"/>
</dbReference>
<dbReference type="NCBIfam" id="TIGR01444">
    <property type="entry name" value="fkbM_fam"/>
    <property type="match status" value="1"/>
</dbReference>
<dbReference type="InterPro" id="IPR006342">
    <property type="entry name" value="FkbM_mtfrase"/>
</dbReference>
<dbReference type="InterPro" id="IPR029063">
    <property type="entry name" value="SAM-dependent_MTases_sf"/>
</dbReference>
<dbReference type="GO" id="GO:0005794">
    <property type="term" value="C:Golgi apparatus"/>
    <property type="evidence" value="ECO:0007669"/>
    <property type="project" value="TreeGrafter"/>
</dbReference>
<protein>
    <recommendedName>
        <fullName evidence="1">Methyltransferase FkbM domain-containing protein</fullName>
    </recommendedName>
</protein>
<dbReference type="Gene3D" id="3.40.50.150">
    <property type="entry name" value="Vaccinia Virus protein VP39"/>
    <property type="match status" value="1"/>
</dbReference>
<evidence type="ECO:0000259" key="1">
    <source>
        <dbReference type="Pfam" id="PF05050"/>
    </source>
</evidence>
<dbReference type="SUPFAM" id="SSF53335">
    <property type="entry name" value="S-adenosyl-L-methionine-dependent methyltransferases"/>
    <property type="match status" value="1"/>
</dbReference>
<evidence type="ECO:0000313" key="2">
    <source>
        <dbReference type="EMBL" id="KUG23247.1"/>
    </source>
</evidence>
<dbReference type="GO" id="GO:0005789">
    <property type="term" value="C:endoplasmic reticulum membrane"/>
    <property type="evidence" value="ECO:0007669"/>
    <property type="project" value="TreeGrafter"/>
</dbReference>
<name>A0A0W8FQN7_9ZZZZ</name>
<proteinExistence type="predicted"/>
<dbReference type="EMBL" id="LNQE01000914">
    <property type="protein sequence ID" value="KUG23247.1"/>
    <property type="molecule type" value="Genomic_DNA"/>
</dbReference>
<accession>A0A0W8FQN7</accession>
<dbReference type="GO" id="GO:0005886">
    <property type="term" value="C:plasma membrane"/>
    <property type="evidence" value="ECO:0007669"/>
    <property type="project" value="TreeGrafter"/>
</dbReference>
<dbReference type="InterPro" id="IPR053202">
    <property type="entry name" value="EGF_Rcpt_Signaling_Reg"/>
</dbReference>
<feature type="domain" description="Methyltransferase FkbM" evidence="1">
    <location>
        <begin position="50"/>
        <end position="186"/>
    </location>
</feature>
<organism evidence="2">
    <name type="scientific">hydrocarbon metagenome</name>
    <dbReference type="NCBI Taxonomy" id="938273"/>
    <lineage>
        <taxon>unclassified sequences</taxon>
        <taxon>metagenomes</taxon>
        <taxon>ecological metagenomes</taxon>
    </lineage>
</organism>